<comment type="caution">
    <text evidence="1">The sequence shown here is derived from an EMBL/GenBank/DDBJ whole genome shotgun (WGS) entry which is preliminary data.</text>
</comment>
<protein>
    <submittedName>
        <fullName evidence="1">Uncharacterized protein</fullName>
    </submittedName>
</protein>
<dbReference type="Proteomes" id="UP001445076">
    <property type="component" value="Unassembled WGS sequence"/>
</dbReference>
<organism evidence="1 2">
    <name type="scientific">Cherax quadricarinatus</name>
    <name type="common">Australian red claw crayfish</name>
    <dbReference type="NCBI Taxonomy" id="27406"/>
    <lineage>
        <taxon>Eukaryota</taxon>
        <taxon>Metazoa</taxon>
        <taxon>Ecdysozoa</taxon>
        <taxon>Arthropoda</taxon>
        <taxon>Crustacea</taxon>
        <taxon>Multicrustacea</taxon>
        <taxon>Malacostraca</taxon>
        <taxon>Eumalacostraca</taxon>
        <taxon>Eucarida</taxon>
        <taxon>Decapoda</taxon>
        <taxon>Pleocyemata</taxon>
        <taxon>Astacidea</taxon>
        <taxon>Parastacoidea</taxon>
        <taxon>Parastacidae</taxon>
        <taxon>Cherax</taxon>
    </lineage>
</organism>
<accession>A0AAW0Y0C9</accession>
<gene>
    <name evidence="1" type="ORF">OTU49_015994</name>
</gene>
<dbReference type="AlphaFoldDB" id="A0AAW0Y0C9"/>
<evidence type="ECO:0000313" key="1">
    <source>
        <dbReference type="EMBL" id="KAK8748790.1"/>
    </source>
</evidence>
<proteinExistence type="predicted"/>
<keyword evidence="2" id="KW-1185">Reference proteome</keyword>
<evidence type="ECO:0000313" key="2">
    <source>
        <dbReference type="Proteomes" id="UP001445076"/>
    </source>
</evidence>
<sequence length="118" mass="13447">MINMLLETPNSTRIVTAFVLSIYAVQCACGLHIKGIWRTDEEFFHFLTKFGFQKTTPHDKELTEGFILGNITSLRGNVSASGSYGTLTLLPRQYFVDFYRNRTRAATDPDLACRLMFQ</sequence>
<name>A0AAW0Y0C9_CHEQU</name>
<dbReference type="EMBL" id="JARKIK010000011">
    <property type="protein sequence ID" value="KAK8748790.1"/>
    <property type="molecule type" value="Genomic_DNA"/>
</dbReference>
<reference evidence="1 2" key="1">
    <citation type="journal article" date="2024" name="BMC Genomics">
        <title>Genome assembly of redclaw crayfish (Cherax quadricarinatus) provides insights into its immune adaptation and hypoxia tolerance.</title>
        <authorList>
            <person name="Liu Z."/>
            <person name="Zheng J."/>
            <person name="Li H."/>
            <person name="Fang K."/>
            <person name="Wang S."/>
            <person name="He J."/>
            <person name="Zhou D."/>
            <person name="Weng S."/>
            <person name="Chi M."/>
            <person name="Gu Z."/>
            <person name="He J."/>
            <person name="Li F."/>
            <person name="Wang M."/>
        </authorList>
    </citation>
    <scope>NUCLEOTIDE SEQUENCE [LARGE SCALE GENOMIC DNA]</scope>
    <source>
        <strain evidence="1">ZL_2023a</strain>
    </source>
</reference>
<feature type="non-terminal residue" evidence="1">
    <location>
        <position position="118"/>
    </location>
</feature>